<dbReference type="AlphaFoldDB" id="A0AB34IMM8"/>
<accession>A0AB34IMM8</accession>
<dbReference type="SUPFAM" id="SSF49899">
    <property type="entry name" value="Concanavalin A-like lectins/glucanases"/>
    <property type="match status" value="1"/>
</dbReference>
<reference evidence="1 2" key="1">
    <citation type="journal article" date="2024" name="Science">
        <title>Giant polyketide synthase enzymes in the biosynthesis of giant marine polyether toxins.</title>
        <authorList>
            <person name="Fallon T.R."/>
            <person name="Shende V.V."/>
            <person name="Wierzbicki I.H."/>
            <person name="Pendleton A.L."/>
            <person name="Watervoot N.F."/>
            <person name="Auber R.P."/>
            <person name="Gonzalez D.J."/>
            <person name="Wisecaver J.H."/>
            <person name="Moore B.S."/>
        </authorList>
    </citation>
    <scope>NUCLEOTIDE SEQUENCE [LARGE SCALE GENOMIC DNA]</scope>
    <source>
        <strain evidence="1 2">12B1</strain>
    </source>
</reference>
<comment type="caution">
    <text evidence="1">The sequence shown here is derived from an EMBL/GenBank/DDBJ whole genome shotgun (WGS) entry which is preliminary data.</text>
</comment>
<evidence type="ECO:0000313" key="1">
    <source>
        <dbReference type="EMBL" id="KAL1500510.1"/>
    </source>
</evidence>
<dbReference type="Proteomes" id="UP001515480">
    <property type="component" value="Unassembled WGS sequence"/>
</dbReference>
<sequence length="192" mass="21626">MPPAKVQFQWDEDPDLAIDYPTNFDFSNKGQKLRRRIGEDIEPAFGKPVMRTGQHTFSFQINQCWDNRADSLVLGVCDADKEKLYIGWKEAMDPANGVAWGIYCISGTLLRCVDITEKNAAGHGKPLMQGNLFKRARGAVVRFFVDMDEKKVELQVNNDERVDLEIERSCFPAGLRPWILIGNADSISISGT</sequence>
<organism evidence="1 2">
    <name type="scientific">Prymnesium parvum</name>
    <name type="common">Toxic golden alga</name>
    <dbReference type="NCBI Taxonomy" id="97485"/>
    <lineage>
        <taxon>Eukaryota</taxon>
        <taxon>Haptista</taxon>
        <taxon>Haptophyta</taxon>
        <taxon>Prymnesiophyceae</taxon>
        <taxon>Prymnesiales</taxon>
        <taxon>Prymnesiaceae</taxon>
        <taxon>Prymnesium</taxon>
    </lineage>
</organism>
<protein>
    <submittedName>
        <fullName evidence="1">Uncharacterized protein</fullName>
    </submittedName>
</protein>
<keyword evidence="2" id="KW-1185">Reference proteome</keyword>
<gene>
    <name evidence="1" type="ORF">AB1Y20_013166</name>
</gene>
<name>A0AB34IMM8_PRYPA</name>
<proteinExistence type="predicted"/>
<dbReference type="EMBL" id="JBGBPQ010000023">
    <property type="protein sequence ID" value="KAL1500510.1"/>
    <property type="molecule type" value="Genomic_DNA"/>
</dbReference>
<evidence type="ECO:0000313" key="2">
    <source>
        <dbReference type="Proteomes" id="UP001515480"/>
    </source>
</evidence>
<dbReference type="InterPro" id="IPR013320">
    <property type="entry name" value="ConA-like_dom_sf"/>
</dbReference>